<dbReference type="AlphaFoldDB" id="A0A2H5XAS8"/>
<evidence type="ECO:0000256" key="1">
    <source>
        <dbReference type="SAM" id="Phobius"/>
    </source>
</evidence>
<sequence>MRRSCQRVRQLLPEVAAGVSFLPISWWVQRHIRKCPECARLWRQHERLTAYLKTAAQGRPTPPPELWAHIAVRLPDRTVQTQPTVVRRQWQWVLASAFVAALLVIVLLQRRPERSMEVDLPSAPPDPFTVALLHQHLAVTIPTPFNNPTVMAGIVAASEKR</sequence>
<keyword evidence="1" id="KW-0472">Membrane</keyword>
<dbReference type="InterPro" id="IPR041916">
    <property type="entry name" value="Anti_sigma_zinc_sf"/>
</dbReference>
<gene>
    <name evidence="2" type="ORF">HRbin17_00798</name>
</gene>
<proteinExistence type="predicted"/>
<keyword evidence="1" id="KW-0812">Transmembrane</keyword>
<comment type="caution">
    <text evidence="2">The sequence shown here is derived from an EMBL/GenBank/DDBJ whole genome shotgun (WGS) entry which is preliminary data.</text>
</comment>
<reference evidence="3" key="1">
    <citation type="submission" date="2017-09" db="EMBL/GenBank/DDBJ databases">
        <title>Metaegenomics of thermophilic ammonia-oxidizing enrichment culture.</title>
        <authorList>
            <person name="Kato S."/>
            <person name="Suzuki K."/>
        </authorList>
    </citation>
    <scope>NUCLEOTIDE SEQUENCE [LARGE SCALE GENOMIC DNA]</scope>
</reference>
<protein>
    <recommendedName>
        <fullName evidence="4">Zinc-finger domain-containing protein</fullName>
    </recommendedName>
</protein>
<dbReference type="Proteomes" id="UP000236173">
    <property type="component" value="Unassembled WGS sequence"/>
</dbReference>
<evidence type="ECO:0008006" key="4">
    <source>
        <dbReference type="Google" id="ProtNLM"/>
    </source>
</evidence>
<dbReference type="Gene3D" id="1.10.10.1320">
    <property type="entry name" value="Anti-sigma factor, zinc-finger domain"/>
    <property type="match status" value="1"/>
</dbReference>
<accession>A0A2H5XAS8</accession>
<keyword evidence="1" id="KW-1133">Transmembrane helix</keyword>
<evidence type="ECO:0000313" key="3">
    <source>
        <dbReference type="Proteomes" id="UP000236173"/>
    </source>
</evidence>
<evidence type="ECO:0000313" key="2">
    <source>
        <dbReference type="EMBL" id="GBC98296.1"/>
    </source>
</evidence>
<dbReference type="EMBL" id="BEHT01000008">
    <property type="protein sequence ID" value="GBC98296.1"/>
    <property type="molecule type" value="Genomic_DNA"/>
</dbReference>
<name>A0A2H5XAS8_9BACT</name>
<feature type="transmembrane region" description="Helical" evidence="1">
    <location>
        <begin position="90"/>
        <end position="108"/>
    </location>
</feature>
<organism evidence="2 3">
    <name type="scientific">Candidatus Fervidibacter japonicus</name>
    <dbReference type="NCBI Taxonomy" id="2035412"/>
    <lineage>
        <taxon>Bacteria</taxon>
        <taxon>Candidatus Fervidibacterota</taxon>
        <taxon>Candidatus Fervidibacter</taxon>
    </lineage>
</organism>